<feature type="domain" description="GFO/IDH/MocA-like oxidoreductase" evidence="1">
    <location>
        <begin position="1"/>
        <end position="80"/>
    </location>
</feature>
<proteinExistence type="predicted"/>
<dbReference type="Proteomes" id="UP001470288">
    <property type="component" value="Unassembled WGS sequence"/>
</dbReference>
<keyword evidence="3" id="KW-1185">Reference proteome</keyword>
<sequence length="155" mass="17319">WVHDEAAGGGRILGEACHFVDLIQYLDGSHLEDLTVTAASNNAYPMNDNVLITLRFASGAIGNIVYSSMGSKKYPKEQLRVLSNGSVYEMDNFIRLKKYGSTKSVKEKLKQDKGIHAEYEYICKVLRGQEKNTVIADAFRGQELLIKAMQKVKES</sequence>
<evidence type="ECO:0000259" key="1">
    <source>
        <dbReference type="Pfam" id="PF22725"/>
    </source>
</evidence>
<accession>A0ABV1I2R7</accession>
<name>A0ABV1I2R7_9FIRM</name>
<dbReference type="RefSeq" id="WP_349144592.1">
    <property type="nucleotide sequence ID" value="NZ_JBBMFC010000016.1"/>
</dbReference>
<dbReference type="PANTHER" id="PTHR43377:SF1">
    <property type="entry name" value="BILIVERDIN REDUCTASE A"/>
    <property type="match status" value="1"/>
</dbReference>
<dbReference type="PANTHER" id="PTHR43377">
    <property type="entry name" value="BILIVERDIN REDUCTASE A"/>
    <property type="match status" value="1"/>
</dbReference>
<dbReference type="SUPFAM" id="SSF55347">
    <property type="entry name" value="Glyceraldehyde-3-phosphate dehydrogenase-like, C-terminal domain"/>
    <property type="match status" value="1"/>
</dbReference>
<reference evidence="2 3" key="1">
    <citation type="submission" date="2024-03" db="EMBL/GenBank/DDBJ databases">
        <title>Human intestinal bacterial collection.</title>
        <authorList>
            <person name="Pauvert C."/>
            <person name="Hitch T.C.A."/>
            <person name="Clavel T."/>
        </authorList>
    </citation>
    <scope>NUCLEOTIDE SEQUENCE [LARGE SCALE GENOMIC DNA]</scope>
    <source>
        <strain evidence="2 3">CLA-AA-H78B</strain>
    </source>
</reference>
<dbReference type="Pfam" id="PF22725">
    <property type="entry name" value="GFO_IDH_MocA_C3"/>
    <property type="match status" value="1"/>
</dbReference>
<dbReference type="InterPro" id="IPR051450">
    <property type="entry name" value="Gfo/Idh/MocA_Oxidoreductases"/>
</dbReference>
<evidence type="ECO:0000313" key="2">
    <source>
        <dbReference type="EMBL" id="MEQ2579193.1"/>
    </source>
</evidence>
<evidence type="ECO:0000313" key="3">
    <source>
        <dbReference type="Proteomes" id="UP001470288"/>
    </source>
</evidence>
<dbReference type="Gene3D" id="3.30.360.10">
    <property type="entry name" value="Dihydrodipicolinate Reductase, domain 2"/>
    <property type="match status" value="1"/>
</dbReference>
<dbReference type="InterPro" id="IPR055170">
    <property type="entry name" value="GFO_IDH_MocA-like_dom"/>
</dbReference>
<comment type="caution">
    <text evidence="2">The sequence shown here is derived from an EMBL/GenBank/DDBJ whole genome shotgun (WGS) entry which is preliminary data.</text>
</comment>
<feature type="non-terminal residue" evidence="2">
    <location>
        <position position="1"/>
    </location>
</feature>
<protein>
    <submittedName>
        <fullName evidence="2">Gfo/Idh/MocA family oxidoreductase</fullName>
    </submittedName>
</protein>
<organism evidence="2 3">
    <name type="scientific">Hominiventricola aquisgranensis</name>
    <dbReference type="NCBI Taxonomy" id="3133164"/>
    <lineage>
        <taxon>Bacteria</taxon>
        <taxon>Bacillati</taxon>
        <taxon>Bacillota</taxon>
        <taxon>Clostridia</taxon>
        <taxon>Lachnospirales</taxon>
        <taxon>Lachnospiraceae</taxon>
        <taxon>Hominiventricola</taxon>
    </lineage>
</organism>
<dbReference type="EMBL" id="JBBMFC010000016">
    <property type="protein sequence ID" value="MEQ2579193.1"/>
    <property type="molecule type" value="Genomic_DNA"/>
</dbReference>
<gene>
    <name evidence="2" type="ORF">WMO62_10210</name>
</gene>